<name>A0A2T2WS44_9FIRM</name>
<proteinExistence type="predicted"/>
<dbReference type="Pfam" id="PF02738">
    <property type="entry name" value="MoCoBD_1"/>
    <property type="match status" value="1"/>
</dbReference>
<dbReference type="PANTHER" id="PTHR11908">
    <property type="entry name" value="XANTHINE DEHYDROGENASE"/>
    <property type="match status" value="1"/>
</dbReference>
<dbReference type="Pfam" id="PF20256">
    <property type="entry name" value="MoCoBD_2"/>
    <property type="match status" value="1"/>
</dbReference>
<dbReference type="SUPFAM" id="SSF54665">
    <property type="entry name" value="CO dehydrogenase molybdoprotein N-domain-like"/>
    <property type="match status" value="1"/>
</dbReference>
<dbReference type="Gene3D" id="3.90.1170.50">
    <property type="entry name" value="Aldehyde oxidase/xanthine dehydrogenase, a/b hammerhead"/>
    <property type="match status" value="1"/>
</dbReference>
<dbReference type="AlphaFoldDB" id="A0A2T2WS44"/>
<evidence type="ECO:0000256" key="2">
    <source>
        <dbReference type="ARBA" id="ARBA00023002"/>
    </source>
</evidence>
<gene>
    <name evidence="4" type="ORF">C7B43_17700</name>
</gene>
<evidence type="ECO:0000313" key="5">
    <source>
        <dbReference type="Proteomes" id="UP000242699"/>
    </source>
</evidence>
<dbReference type="PANTHER" id="PTHR11908:SF132">
    <property type="entry name" value="ALDEHYDE OXIDASE 1-RELATED"/>
    <property type="match status" value="1"/>
</dbReference>
<organism evidence="4 5">
    <name type="scientific">Sulfobacillus benefaciens</name>
    <dbReference type="NCBI Taxonomy" id="453960"/>
    <lineage>
        <taxon>Bacteria</taxon>
        <taxon>Bacillati</taxon>
        <taxon>Bacillota</taxon>
        <taxon>Clostridia</taxon>
        <taxon>Eubacteriales</taxon>
        <taxon>Clostridiales Family XVII. Incertae Sedis</taxon>
        <taxon>Sulfobacillus</taxon>
    </lineage>
</organism>
<dbReference type="InterPro" id="IPR016208">
    <property type="entry name" value="Ald_Oxase/xanthine_DH-like"/>
</dbReference>
<dbReference type="InterPro" id="IPR037165">
    <property type="entry name" value="AldOxase/xan_DH_Mopterin-bd_sf"/>
</dbReference>
<keyword evidence="1" id="KW-0500">Molybdenum</keyword>
<dbReference type="Pfam" id="PF01315">
    <property type="entry name" value="Ald_Xan_dh_C"/>
    <property type="match status" value="1"/>
</dbReference>
<dbReference type="InterPro" id="IPR008274">
    <property type="entry name" value="AldOxase/xan_DH_MoCoBD1"/>
</dbReference>
<dbReference type="EMBL" id="PXYT01000061">
    <property type="protein sequence ID" value="PSR25068.1"/>
    <property type="molecule type" value="Genomic_DNA"/>
</dbReference>
<protein>
    <submittedName>
        <fullName evidence="4">Carbon monoxide dehydrogenase</fullName>
    </submittedName>
</protein>
<keyword evidence="2" id="KW-0560">Oxidoreductase</keyword>
<evidence type="ECO:0000313" key="4">
    <source>
        <dbReference type="EMBL" id="PSR25068.1"/>
    </source>
</evidence>
<feature type="domain" description="Aldehyde oxidase/xanthine dehydrogenase a/b hammerhead" evidence="3">
    <location>
        <begin position="22"/>
        <end position="133"/>
    </location>
</feature>
<dbReference type="SUPFAM" id="SSF56003">
    <property type="entry name" value="Molybdenum cofactor-binding domain"/>
    <property type="match status" value="1"/>
</dbReference>
<dbReference type="InterPro" id="IPR036856">
    <property type="entry name" value="Ald_Oxase/Xan_DH_a/b_sf"/>
</dbReference>
<comment type="caution">
    <text evidence="4">The sequence shown here is derived from an EMBL/GenBank/DDBJ whole genome shotgun (WGS) entry which is preliminary data.</text>
</comment>
<dbReference type="InterPro" id="IPR046867">
    <property type="entry name" value="AldOxase/xan_DH_MoCoBD2"/>
</dbReference>
<dbReference type="GO" id="GO:0016491">
    <property type="term" value="F:oxidoreductase activity"/>
    <property type="evidence" value="ECO:0007669"/>
    <property type="project" value="UniProtKB-KW"/>
</dbReference>
<dbReference type="Proteomes" id="UP000242699">
    <property type="component" value="Unassembled WGS sequence"/>
</dbReference>
<sequence length="809" mass="87784">MQSDSLWIGRPVSRVEDERLIRGQGRFIADMNPVPGIRHAAILRSPHAHAVIRSIDINQALGKRGVVGIFTGEMIARELDPFPVGVSAPIQYYPIARSKVRYVGEPVAVVVAESRYLAEDALSDIIVQYDALPSSMDIETPGTHLDPSVLLHDGVLDNVANHRVFEYGQCGRELQIADVVLTHRFTYPRNTAVPIETYGVIAAYEPGTDYYTVWSNFHGPFTLHSVMAHALKISTHKLRLLSPGDIGGSYGVKSAVYPYAVLMAVVSRLSGCPVKWIEDRLEHMQASSSATARITDVTMGLNSQGKITALKLVQYDDVGAYIRAPEPATLYRTHGNLTGAYDIRNLTVENYAVMTNRVPTGLVRGYGGPQLYFPLERMVDIAARHFGIDPAEMRRRNFIRAGAFPYTTISGGIYDSGNYQAVLDQALETSEYDRFRGQKTAMSSRSIRYGIGMAAVVEPSGSNMGYVSLAFTPDERAKQWPKSGAAAAATVAVDLLGGITVLLDSVPEGQGHETVARQIVADVLTVPMEAVRVIAEMDTATRAWTVSSGSYSSRFASAGSSAIYGAAQKVRDKLLALAAIKLGADVSTLRLREGWIWHDHRKTVWSLKRLAGLIHWNPEELPEGIGAGVYESCYFTLPNVAAPSTDDRINSSAVYGFLVDIVKLAVDIETGHIQLLDYTTVHDAGKLLNPLLAQGQIHGGMAFGIGSALYEEMVYDERGQLLTGSLMDYLVPTAGEMPEHLNLGHHSTPTDSTPLGAKGLGEGNVMAAGAAIANALADALGVEVFNLPLTPQMVFHLVHPPHEKEVDPK</sequence>
<dbReference type="Gene3D" id="3.30.365.10">
    <property type="entry name" value="Aldehyde oxidase/xanthine dehydrogenase, molybdopterin binding domain"/>
    <property type="match status" value="4"/>
</dbReference>
<dbReference type="SMART" id="SM01008">
    <property type="entry name" value="Ald_Xan_dh_C"/>
    <property type="match status" value="1"/>
</dbReference>
<dbReference type="InterPro" id="IPR000674">
    <property type="entry name" value="Ald_Oxase/Xan_DH_a/b"/>
</dbReference>
<dbReference type="GO" id="GO:0005506">
    <property type="term" value="F:iron ion binding"/>
    <property type="evidence" value="ECO:0007669"/>
    <property type="project" value="InterPro"/>
</dbReference>
<evidence type="ECO:0000259" key="3">
    <source>
        <dbReference type="SMART" id="SM01008"/>
    </source>
</evidence>
<reference evidence="4 5" key="1">
    <citation type="journal article" date="2014" name="BMC Genomics">
        <title>Comparison of environmental and isolate Sulfobacillus genomes reveals diverse carbon, sulfur, nitrogen, and hydrogen metabolisms.</title>
        <authorList>
            <person name="Justice N.B."/>
            <person name="Norman A."/>
            <person name="Brown C.T."/>
            <person name="Singh A."/>
            <person name="Thomas B.C."/>
            <person name="Banfield J.F."/>
        </authorList>
    </citation>
    <scope>NUCLEOTIDE SEQUENCE [LARGE SCALE GENOMIC DNA]</scope>
    <source>
        <strain evidence="4">AMDSBA1</strain>
    </source>
</reference>
<accession>A0A2T2WS44</accession>
<evidence type="ECO:0000256" key="1">
    <source>
        <dbReference type="ARBA" id="ARBA00022505"/>
    </source>
</evidence>